<keyword evidence="8" id="KW-1185">Reference proteome</keyword>
<dbReference type="Proteomes" id="UP000678513">
    <property type="component" value="Chromosome"/>
</dbReference>
<evidence type="ECO:0000313" key="7">
    <source>
        <dbReference type="EMBL" id="QUC07112.1"/>
    </source>
</evidence>
<dbReference type="InterPro" id="IPR035996">
    <property type="entry name" value="4pyrrol_Methylase_sf"/>
</dbReference>
<keyword evidence="5" id="KW-0949">S-adenosyl-L-methionine</keyword>
<feature type="domain" description="Tetrapyrrole methylase" evidence="6">
    <location>
        <begin position="4"/>
        <end position="187"/>
    </location>
</feature>
<evidence type="ECO:0000256" key="5">
    <source>
        <dbReference type="ARBA" id="ARBA00022691"/>
    </source>
</evidence>
<organism evidence="7 8">
    <name type="scientific">Arachnia rubra</name>
    <dbReference type="NCBI Taxonomy" id="1547448"/>
    <lineage>
        <taxon>Bacteria</taxon>
        <taxon>Bacillati</taxon>
        <taxon>Actinomycetota</taxon>
        <taxon>Actinomycetes</taxon>
        <taxon>Propionibacteriales</taxon>
        <taxon>Propionibacteriaceae</taxon>
        <taxon>Arachnia</taxon>
    </lineage>
</organism>
<dbReference type="InterPro" id="IPR050714">
    <property type="entry name" value="Cobalamin_biosynth_MTase"/>
</dbReference>
<dbReference type="SUPFAM" id="SSF53790">
    <property type="entry name" value="Tetrapyrrole methylase"/>
    <property type="match status" value="1"/>
</dbReference>
<dbReference type="InterPro" id="IPR014008">
    <property type="entry name" value="Cbl_synth_MTase_CbiT"/>
</dbReference>
<dbReference type="PANTHER" id="PTHR43182:SF1">
    <property type="entry name" value="COBALT-PRECORRIN-7 C(5)-METHYLTRANSFERASE"/>
    <property type="match status" value="1"/>
</dbReference>
<protein>
    <submittedName>
        <fullName evidence="7">Precorrin-6y C5,15-methyltransferase (Decarboxylating) subunit CbiE</fullName>
    </submittedName>
</protein>
<dbReference type="InterPro" id="IPR014777">
    <property type="entry name" value="4pyrrole_Mease_sub1"/>
</dbReference>
<dbReference type="InterPro" id="IPR029063">
    <property type="entry name" value="SAM-dependent_MTases_sf"/>
</dbReference>
<dbReference type="Pfam" id="PF00590">
    <property type="entry name" value="TP_methylase"/>
    <property type="match status" value="1"/>
</dbReference>
<dbReference type="Gene3D" id="3.40.1010.10">
    <property type="entry name" value="Cobalt-precorrin-4 Transmethylase, Domain 1"/>
    <property type="match status" value="1"/>
</dbReference>
<evidence type="ECO:0000313" key="8">
    <source>
        <dbReference type="Proteomes" id="UP000678513"/>
    </source>
</evidence>
<dbReference type="InterPro" id="IPR012818">
    <property type="entry name" value="CbiE"/>
</dbReference>
<sequence length="401" mass="41826">MIDVVGVPASGLSDLPAGLRELVSSAPVVVGGARHLRMLPDPSRGVPWPSPLRAGLADLFGGLGDDVVVLASGDPLLSGVATTLMEVLGAERIRVHPALSSETLARARMLWPAETTDWVSLVGRDPRRVLALAAPGERVIALSADQTTPVELARILVTAGWETSAMTVLGNLGTQQESRQEFTAGTLATHHEELPRLNVVAIEFGAGGNSVVAGPLLPDDAFVNDGQLTKQAMRLLALAALAPARAQVLWDVGTGSGSIGISWCRSAPGASTIAFEKRGDRAARARGNAAALGVSDRFEVRVGDALRLMSDPSLPQPDAIFFGGGAAAETCQAALAALPTGGRLVVHSVTLETEALLADLHARYGGELTRISLESAKPLGSFRGWRPSRTITCYSLTKETP</sequence>
<dbReference type="CDD" id="cd11644">
    <property type="entry name" value="Precorrin-6Y-MT"/>
    <property type="match status" value="1"/>
</dbReference>
<name>A0ABX7Y201_9ACTN</name>
<evidence type="ECO:0000256" key="3">
    <source>
        <dbReference type="ARBA" id="ARBA00022603"/>
    </source>
</evidence>
<gene>
    <name evidence="7" type="primary">cbiE</name>
    <name evidence="7" type="ORF">J5A65_09115</name>
</gene>
<keyword evidence="4" id="KW-0808">Transferase</keyword>
<keyword evidence="3" id="KW-0489">Methyltransferase</keyword>
<dbReference type="InterPro" id="IPR006365">
    <property type="entry name" value="Cbl_synth_CobL"/>
</dbReference>
<accession>A0ABX7Y201</accession>
<dbReference type="CDD" id="cd02440">
    <property type="entry name" value="AdoMet_MTases"/>
    <property type="match status" value="1"/>
</dbReference>
<evidence type="ECO:0000256" key="2">
    <source>
        <dbReference type="ARBA" id="ARBA00022573"/>
    </source>
</evidence>
<dbReference type="NCBIfam" id="TIGR02469">
    <property type="entry name" value="CbiT"/>
    <property type="match status" value="1"/>
</dbReference>
<evidence type="ECO:0000259" key="6">
    <source>
        <dbReference type="Pfam" id="PF00590"/>
    </source>
</evidence>
<dbReference type="Gene3D" id="3.40.50.150">
    <property type="entry name" value="Vaccinia Virus protein VP39"/>
    <property type="match status" value="1"/>
</dbReference>
<proteinExistence type="predicted"/>
<dbReference type="PANTHER" id="PTHR43182">
    <property type="entry name" value="COBALT-PRECORRIN-6B C(15)-METHYLTRANSFERASE (DECARBOXYLATING)"/>
    <property type="match status" value="1"/>
</dbReference>
<reference evidence="7 8" key="1">
    <citation type="submission" date="2021-03" db="EMBL/GenBank/DDBJ databases">
        <title>Human Oral Microbial Genomes.</title>
        <authorList>
            <person name="Johnston C.D."/>
            <person name="Chen T."/>
            <person name="Dewhirst F.E."/>
        </authorList>
    </citation>
    <scope>NUCLEOTIDE SEQUENCE [LARGE SCALE GENOMIC DNA]</scope>
    <source>
        <strain evidence="7 8">DSMZ 100122</strain>
    </source>
</reference>
<dbReference type="SUPFAM" id="SSF53335">
    <property type="entry name" value="S-adenosyl-L-methionine-dependent methyltransferases"/>
    <property type="match status" value="1"/>
</dbReference>
<dbReference type="NCBIfam" id="TIGR02467">
    <property type="entry name" value="CbiE"/>
    <property type="match status" value="1"/>
</dbReference>
<dbReference type="RefSeq" id="WP_212321322.1">
    <property type="nucleotide sequence ID" value="NZ_AP024463.1"/>
</dbReference>
<dbReference type="InterPro" id="IPR000878">
    <property type="entry name" value="4pyrrol_Mease"/>
</dbReference>
<dbReference type="EMBL" id="CP072384">
    <property type="protein sequence ID" value="QUC07112.1"/>
    <property type="molecule type" value="Genomic_DNA"/>
</dbReference>
<dbReference type="PIRSF" id="PIRSF036428">
    <property type="entry name" value="CobL"/>
    <property type="match status" value="1"/>
</dbReference>
<evidence type="ECO:0000256" key="1">
    <source>
        <dbReference type="ARBA" id="ARBA00004953"/>
    </source>
</evidence>
<evidence type="ECO:0000256" key="4">
    <source>
        <dbReference type="ARBA" id="ARBA00022679"/>
    </source>
</evidence>
<comment type="pathway">
    <text evidence="1">Cofactor biosynthesis; adenosylcobalamin biosynthesis.</text>
</comment>
<keyword evidence="2" id="KW-0169">Cobalamin biosynthesis</keyword>